<feature type="region of interest" description="Disordered" evidence="3">
    <location>
        <begin position="197"/>
        <end position="229"/>
    </location>
</feature>
<organism evidence="6">
    <name type="scientific">Daucus carota subsp. sativus</name>
    <name type="common">Carrot</name>
    <dbReference type="NCBI Taxonomy" id="79200"/>
    <lineage>
        <taxon>Eukaryota</taxon>
        <taxon>Viridiplantae</taxon>
        <taxon>Streptophyta</taxon>
        <taxon>Embryophyta</taxon>
        <taxon>Tracheophyta</taxon>
        <taxon>Spermatophyta</taxon>
        <taxon>Magnoliopsida</taxon>
        <taxon>eudicotyledons</taxon>
        <taxon>Gunneridae</taxon>
        <taxon>Pentapetalae</taxon>
        <taxon>asterids</taxon>
        <taxon>campanulids</taxon>
        <taxon>Apiales</taxon>
        <taxon>Apiaceae</taxon>
        <taxon>Apioideae</taxon>
        <taxon>Scandiceae</taxon>
        <taxon>Daucinae</taxon>
        <taxon>Daucus</taxon>
        <taxon>Daucus sect. Daucus</taxon>
    </lineage>
</organism>
<comment type="caution">
    <text evidence="6">The sequence shown here is derived from an EMBL/GenBank/DDBJ whole genome shotgun (WGS) entry which is preliminary data.</text>
</comment>
<dbReference type="Gramene" id="KZM85229">
    <property type="protein sequence ID" value="KZM85229"/>
    <property type="gene ID" value="DCAR_027349"/>
</dbReference>
<gene>
    <name evidence="6" type="ORF">DCAR_027349</name>
</gene>
<dbReference type="InterPro" id="IPR032710">
    <property type="entry name" value="NTF2-like_dom_sf"/>
</dbReference>
<dbReference type="InterPro" id="IPR039539">
    <property type="entry name" value="Ras_GTPase_bind_prot"/>
</dbReference>
<dbReference type="InterPro" id="IPR012677">
    <property type="entry name" value="Nucleotide-bd_a/b_plait_sf"/>
</dbReference>
<feature type="compositionally biased region" description="Low complexity" evidence="3">
    <location>
        <begin position="396"/>
        <end position="410"/>
    </location>
</feature>
<dbReference type="InterPro" id="IPR035979">
    <property type="entry name" value="RBD_domain_sf"/>
</dbReference>
<accession>A0A175YNP7</accession>
<feature type="region of interest" description="Disordered" evidence="3">
    <location>
        <begin position="338"/>
        <end position="410"/>
    </location>
</feature>
<dbReference type="OMA" id="HSTNTIE"/>
<dbReference type="GO" id="GO:0005829">
    <property type="term" value="C:cytosol"/>
    <property type="evidence" value="ECO:0007669"/>
    <property type="project" value="TreeGrafter"/>
</dbReference>
<dbReference type="STRING" id="79200.A0A175YNP7"/>
<dbReference type="PANTHER" id="PTHR10693">
    <property type="entry name" value="RAS GTPASE-ACTIVATING PROTEIN-BINDING PROTEIN"/>
    <property type="match status" value="1"/>
</dbReference>
<feature type="compositionally biased region" description="Polar residues" evidence="3">
    <location>
        <begin position="219"/>
        <end position="229"/>
    </location>
</feature>
<proteinExistence type="predicted"/>
<dbReference type="EMBL" id="LNRQ01000008">
    <property type="protein sequence ID" value="KZM85229.1"/>
    <property type="molecule type" value="Genomic_DNA"/>
</dbReference>
<dbReference type="PANTHER" id="PTHR10693:SF58">
    <property type="entry name" value="OS02G0131700 PROTEIN"/>
    <property type="match status" value="1"/>
</dbReference>
<feature type="domain" description="RRM" evidence="4">
    <location>
        <begin position="254"/>
        <end position="333"/>
    </location>
</feature>
<sequence length="410" mass="45297">MSLNYTGIEIKTANSLESWNGGVLIMASGSVLLKDFNGRRKFVQTFFLAPQESGFFVLSDIFHFIEEDQIHQHPVAYISPSIHDPKLHASNSIQESVPTYMLGGNFQAREFVGSSNVKENPTTNNYSFSEQQLQQVPQTDNIIKGNFAVQSVQSNGSLQSTLNPVQEHPSTPIEEPAEEPHKHTYASIVSKGQSVPAVHAHSSFKKMPSPASEWENIPEPSSDQQSYTPSVALDSFGREAVEQISVVEDEVKVKSVYVRNVPSTASASEIEEEFKKFGRLKPDGVAIRTRQPKELGACYAFVEFEDIAGVQNAIKASTVEIAGQQAYIEERKADRVNAFRGGRGRGRSSRGSYHMDSSKGRFSVRNFSRGGQNGDHSRPRGNGNGYYRPSQRQERVSSQQVSSNGQNSSE</sequence>
<feature type="region of interest" description="Disordered" evidence="3">
    <location>
        <begin position="154"/>
        <end position="181"/>
    </location>
</feature>
<dbReference type="InterPro" id="IPR002075">
    <property type="entry name" value="NTF2_dom"/>
</dbReference>
<evidence type="ECO:0000259" key="5">
    <source>
        <dbReference type="PROSITE" id="PS50177"/>
    </source>
</evidence>
<dbReference type="GO" id="GO:1990904">
    <property type="term" value="C:ribonucleoprotein complex"/>
    <property type="evidence" value="ECO:0007669"/>
    <property type="project" value="TreeGrafter"/>
</dbReference>
<dbReference type="Gene3D" id="3.30.70.330">
    <property type="match status" value="1"/>
</dbReference>
<evidence type="ECO:0000256" key="2">
    <source>
        <dbReference type="PROSITE-ProRule" id="PRU00176"/>
    </source>
</evidence>
<dbReference type="PROSITE" id="PS50177">
    <property type="entry name" value="NTF2_DOMAIN"/>
    <property type="match status" value="1"/>
</dbReference>
<dbReference type="CDD" id="cd00590">
    <property type="entry name" value="RRM_SF"/>
    <property type="match status" value="1"/>
</dbReference>
<dbReference type="Pfam" id="PF00076">
    <property type="entry name" value="RRM_1"/>
    <property type="match status" value="1"/>
</dbReference>
<evidence type="ECO:0000256" key="1">
    <source>
        <dbReference type="ARBA" id="ARBA00022884"/>
    </source>
</evidence>
<dbReference type="SUPFAM" id="SSF54427">
    <property type="entry name" value="NTF2-like"/>
    <property type="match status" value="1"/>
</dbReference>
<protein>
    <recommendedName>
        <fullName evidence="7">RRM domain-containing protein</fullName>
    </recommendedName>
</protein>
<evidence type="ECO:0000256" key="3">
    <source>
        <dbReference type="SAM" id="MobiDB-lite"/>
    </source>
</evidence>
<dbReference type="PROSITE" id="PS50102">
    <property type="entry name" value="RRM"/>
    <property type="match status" value="1"/>
</dbReference>
<feature type="domain" description="NTF2" evidence="5">
    <location>
        <begin position="1"/>
        <end position="64"/>
    </location>
</feature>
<dbReference type="GO" id="GO:0003729">
    <property type="term" value="F:mRNA binding"/>
    <property type="evidence" value="ECO:0007669"/>
    <property type="project" value="TreeGrafter"/>
</dbReference>
<dbReference type="AlphaFoldDB" id="A0A175YNP7"/>
<dbReference type="SUPFAM" id="SSF54928">
    <property type="entry name" value="RNA-binding domain, RBD"/>
    <property type="match status" value="1"/>
</dbReference>
<reference evidence="6" key="1">
    <citation type="journal article" date="2016" name="Nat. Genet.">
        <title>A high-quality carrot genome assembly provides new insights into carotenoid accumulation and asterid genome evolution.</title>
        <authorList>
            <person name="Iorizzo M."/>
            <person name="Ellison S."/>
            <person name="Senalik D."/>
            <person name="Zeng P."/>
            <person name="Satapoomin P."/>
            <person name="Huang J."/>
            <person name="Bowman M."/>
            <person name="Iovene M."/>
            <person name="Sanseverino W."/>
            <person name="Cavagnaro P."/>
            <person name="Yildiz M."/>
            <person name="Macko-Podgorni A."/>
            <person name="Moranska E."/>
            <person name="Grzebelus E."/>
            <person name="Grzebelus D."/>
            <person name="Ashrafi H."/>
            <person name="Zheng Z."/>
            <person name="Cheng S."/>
            <person name="Spooner D."/>
            <person name="Van Deynze A."/>
            <person name="Simon P."/>
        </authorList>
    </citation>
    <scope>NUCLEOTIDE SEQUENCE [LARGE SCALE GENOMIC DNA]</scope>
    <source>
        <tissue evidence="6">Leaf</tissue>
    </source>
</reference>
<dbReference type="InterPro" id="IPR000504">
    <property type="entry name" value="RRM_dom"/>
</dbReference>
<evidence type="ECO:0000259" key="4">
    <source>
        <dbReference type="PROSITE" id="PS50102"/>
    </source>
</evidence>
<evidence type="ECO:0008006" key="7">
    <source>
        <dbReference type="Google" id="ProtNLM"/>
    </source>
</evidence>
<evidence type="ECO:0000313" key="6">
    <source>
        <dbReference type="EMBL" id="KZM85229.1"/>
    </source>
</evidence>
<dbReference type="InterPro" id="IPR018222">
    <property type="entry name" value="Nuclear_transport_factor_2_euk"/>
</dbReference>
<feature type="compositionally biased region" description="Polar residues" evidence="3">
    <location>
        <begin position="154"/>
        <end position="164"/>
    </location>
</feature>
<dbReference type="SMART" id="SM00360">
    <property type="entry name" value="RRM"/>
    <property type="match status" value="1"/>
</dbReference>
<keyword evidence="1 2" id="KW-0694">RNA-binding</keyword>
<name>A0A175YNP7_DAUCS</name>
<dbReference type="Gene3D" id="3.10.450.50">
    <property type="match status" value="1"/>
</dbReference>
<dbReference type="Pfam" id="PF02136">
    <property type="entry name" value="NTF2"/>
    <property type="match status" value="1"/>
</dbReference>